<accession>A0A9Q1JNK3</accession>
<protein>
    <recommendedName>
        <fullName evidence="1">Reverse transcriptase zinc-binding domain-containing protein</fullName>
    </recommendedName>
</protein>
<evidence type="ECO:0000313" key="2">
    <source>
        <dbReference type="EMBL" id="KAJ8427233.1"/>
    </source>
</evidence>
<reference evidence="2" key="1">
    <citation type="submission" date="2022-04" db="EMBL/GenBank/DDBJ databases">
        <title>Carnegiea gigantea Genome sequencing and assembly v2.</title>
        <authorList>
            <person name="Copetti D."/>
            <person name="Sanderson M.J."/>
            <person name="Burquez A."/>
            <person name="Wojciechowski M.F."/>
        </authorList>
    </citation>
    <scope>NUCLEOTIDE SEQUENCE</scope>
    <source>
        <strain evidence="2">SGP5-SGP5p</strain>
        <tissue evidence="2">Aerial part</tissue>
    </source>
</reference>
<feature type="domain" description="Reverse transcriptase zinc-binding" evidence="1">
    <location>
        <begin position="165"/>
        <end position="248"/>
    </location>
</feature>
<dbReference type="PANTHER" id="PTHR33116">
    <property type="entry name" value="REVERSE TRANSCRIPTASE ZINC-BINDING DOMAIN-CONTAINING PROTEIN-RELATED-RELATED"/>
    <property type="match status" value="1"/>
</dbReference>
<organism evidence="2 3">
    <name type="scientific">Carnegiea gigantea</name>
    <dbReference type="NCBI Taxonomy" id="171969"/>
    <lineage>
        <taxon>Eukaryota</taxon>
        <taxon>Viridiplantae</taxon>
        <taxon>Streptophyta</taxon>
        <taxon>Embryophyta</taxon>
        <taxon>Tracheophyta</taxon>
        <taxon>Spermatophyta</taxon>
        <taxon>Magnoliopsida</taxon>
        <taxon>eudicotyledons</taxon>
        <taxon>Gunneridae</taxon>
        <taxon>Pentapetalae</taxon>
        <taxon>Caryophyllales</taxon>
        <taxon>Cactineae</taxon>
        <taxon>Cactaceae</taxon>
        <taxon>Cactoideae</taxon>
        <taxon>Echinocereeae</taxon>
        <taxon>Carnegiea</taxon>
    </lineage>
</organism>
<gene>
    <name evidence="2" type="ORF">Cgig2_023070</name>
</gene>
<evidence type="ECO:0000313" key="3">
    <source>
        <dbReference type="Proteomes" id="UP001153076"/>
    </source>
</evidence>
<evidence type="ECO:0000259" key="1">
    <source>
        <dbReference type="Pfam" id="PF13966"/>
    </source>
</evidence>
<dbReference type="Proteomes" id="UP001153076">
    <property type="component" value="Unassembled WGS sequence"/>
</dbReference>
<name>A0A9Q1JNK3_9CARY</name>
<dbReference type="OrthoDB" id="2417874at2759"/>
<sequence>MSSYIYTIKDAQENQMKGFDQVGQLIFDFYKQLLGKQSQSRSSIRGNITGLQDSNFPLKYLGDTHYIQQANKECRNLVEKITVKMKIWAIKSLSYAGKVVLINNVVFRMFNYWASIFILPTEVVNKITQLYKNYLWGGAVELKRVPHVSWQKACLSKECLGSPHYKVKQGYKWLMRGHEKVEWAKVIWARTNIPRHAFVNWVYIQYKLPTKIRLNKHCHQEDITYPLCKTAAEDDQHLFLCCDYAKAVGNEIKKCTKGEKQITSAIVSAAIYHIWSARNNALFCSTYMPPRQTLGQIKEQVIYRIHCLNTTSKNFIHCIDSLLK</sequence>
<dbReference type="EMBL" id="JAKOGI010001169">
    <property type="protein sequence ID" value="KAJ8427233.1"/>
    <property type="molecule type" value="Genomic_DNA"/>
</dbReference>
<proteinExistence type="predicted"/>
<dbReference type="PANTHER" id="PTHR33116:SF78">
    <property type="entry name" value="OS12G0587133 PROTEIN"/>
    <property type="match status" value="1"/>
</dbReference>
<dbReference type="Pfam" id="PF13966">
    <property type="entry name" value="zf-RVT"/>
    <property type="match status" value="1"/>
</dbReference>
<dbReference type="AlphaFoldDB" id="A0A9Q1JNK3"/>
<dbReference type="InterPro" id="IPR026960">
    <property type="entry name" value="RVT-Znf"/>
</dbReference>
<comment type="caution">
    <text evidence="2">The sequence shown here is derived from an EMBL/GenBank/DDBJ whole genome shotgun (WGS) entry which is preliminary data.</text>
</comment>
<keyword evidence="3" id="KW-1185">Reference proteome</keyword>